<dbReference type="CDD" id="cd15555">
    <property type="entry name" value="PHD_KDM2A_2B"/>
    <property type="match status" value="1"/>
</dbReference>
<evidence type="ECO:0000256" key="18">
    <source>
        <dbReference type="ARBA" id="ARBA00047915"/>
    </source>
</evidence>
<keyword evidence="6" id="KW-0433">Leucine-rich repeat</keyword>
<keyword evidence="15" id="KW-0238">DNA-binding</keyword>
<keyword evidence="16" id="KW-0804">Transcription</keyword>
<evidence type="ECO:0000256" key="6">
    <source>
        <dbReference type="ARBA" id="ARBA00022614"/>
    </source>
</evidence>
<dbReference type="SUPFAM" id="SSF52047">
    <property type="entry name" value="RNI-like"/>
    <property type="match status" value="1"/>
</dbReference>
<dbReference type="Pfam" id="PF17811">
    <property type="entry name" value="JHD"/>
    <property type="match status" value="1"/>
</dbReference>
<dbReference type="PROSITE" id="PS51058">
    <property type="entry name" value="ZF_CXXC"/>
    <property type="match status" value="1"/>
</dbReference>
<dbReference type="Gene3D" id="2.60.120.650">
    <property type="entry name" value="Cupin"/>
    <property type="match status" value="1"/>
</dbReference>
<dbReference type="InterPro" id="IPR001611">
    <property type="entry name" value="Leu-rich_rpt"/>
</dbReference>
<evidence type="ECO:0000256" key="14">
    <source>
        <dbReference type="ARBA" id="ARBA00023015"/>
    </source>
</evidence>
<dbReference type="PANTHER" id="PTHR23123">
    <property type="entry name" value="PHD/F-BOX CONTAINING PROTEIN"/>
    <property type="match status" value="1"/>
</dbReference>
<feature type="domain" description="PHD-type" evidence="22">
    <location>
        <begin position="567"/>
        <end position="623"/>
    </location>
</feature>
<dbReference type="Pfam" id="PF02373">
    <property type="entry name" value="JmjC"/>
    <property type="match status" value="1"/>
</dbReference>
<comment type="catalytic activity">
    <reaction evidence="18">
        <text>N(6),N(6)-dimethyl-L-lysyl(36)-[histone H3] + 2 2-oxoglutarate + 2 O2 = L-lysyl(36)-[histone H3] + 2 formaldehyde + 2 succinate + 2 CO2</text>
        <dbReference type="Rhea" id="RHEA:42032"/>
        <dbReference type="Rhea" id="RHEA-COMP:9785"/>
        <dbReference type="Rhea" id="RHEA-COMP:9787"/>
        <dbReference type="ChEBI" id="CHEBI:15379"/>
        <dbReference type="ChEBI" id="CHEBI:16526"/>
        <dbReference type="ChEBI" id="CHEBI:16810"/>
        <dbReference type="ChEBI" id="CHEBI:16842"/>
        <dbReference type="ChEBI" id="CHEBI:29969"/>
        <dbReference type="ChEBI" id="CHEBI:30031"/>
        <dbReference type="ChEBI" id="CHEBI:61976"/>
        <dbReference type="EC" id="1.14.11.27"/>
    </reaction>
</comment>
<evidence type="ECO:0000259" key="24">
    <source>
        <dbReference type="PROSITE" id="PS51184"/>
    </source>
</evidence>
<evidence type="ECO:0000259" key="23">
    <source>
        <dbReference type="PROSITE" id="PS51058"/>
    </source>
</evidence>
<evidence type="ECO:0000256" key="20">
    <source>
        <dbReference type="SAM" id="MobiDB-lite"/>
    </source>
</evidence>
<keyword evidence="13" id="KW-0408">Iron</keyword>
<comment type="similarity">
    <text evidence="3">Belongs to the JHDM1 histone demethylase family. JHDM1D subfamily.</text>
</comment>
<feature type="compositionally biased region" description="Low complexity" evidence="20">
    <location>
        <begin position="711"/>
        <end position="725"/>
    </location>
</feature>
<dbReference type="Gene3D" id="1.20.58.1360">
    <property type="match status" value="1"/>
</dbReference>
<proteinExistence type="inferred from homology"/>
<dbReference type="PROSITE" id="PS01359">
    <property type="entry name" value="ZF_PHD_1"/>
    <property type="match status" value="1"/>
</dbReference>
<dbReference type="Pfam" id="PF13516">
    <property type="entry name" value="LRR_6"/>
    <property type="match status" value="1"/>
</dbReference>
<feature type="compositionally biased region" description="Acidic residues" evidence="20">
    <location>
        <begin position="748"/>
        <end position="791"/>
    </location>
</feature>
<evidence type="ECO:0000256" key="19">
    <source>
        <dbReference type="PROSITE-ProRule" id="PRU00509"/>
    </source>
</evidence>
<keyword evidence="5" id="KW-0678">Repressor</keyword>
<evidence type="ECO:0000256" key="8">
    <source>
        <dbReference type="ARBA" id="ARBA00022771"/>
    </source>
</evidence>
<evidence type="ECO:0000256" key="5">
    <source>
        <dbReference type="ARBA" id="ARBA00022491"/>
    </source>
</evidence>
<feature type="chain" id="PRO_5039951379" description="[histone H3]-dimethyl-L-lysine(36) demethylase" evidence="21">
    <location>
        <begin position="19"/>
        <end position="1204"/>
    </location>
</feature>
<dbReference type="Ensembl" id="ENSCCRT00000031761.2">
    <property type="protein sequence ID" value="ENSCCRP00000029285.2"/>
    <property type="gene ID" value="ENSCCRG00000014642.2"/>
</dbReference>
<dbReference type="InterPro" id="IPR001965">
    <property type="entry name" value="Znf_PHD"/>
</dbReference>
<evidence type="ECO:0000256" key="10">
    <source>
        <dbReference type="ARBA" id="ARBA00022853"/>
    </source>
</evidence>
<dbReference type="CDD" id="cd22181">
    <property type="entry name" value="F-box_FBXL11"/>
    <property type="match status" value="1"/>
</dbReference>
<evidence type="ECO:0000256" key="21">
    <source>
        <dbReference type="SAM" id="SignalP"/>
    </source>
</evidence>
<evidence type="ECO:0000256" key="16">
    <source>
        <dbReference type="ARBA" id="ARBA00023163"/>
    </source>
</evidence>
<keyword evidence="12" id="KW-0560">Oxidoreductase</keyword>
<feature type="compositionally biased region" description="Polar residues" evidence="20">
    <location>
        <begin position="858"/>
        <end position="888"/>
    </location>
</feature>
<feature type="region of interest" description="Disordered" evidence="20">
    <location>
        <begin position="695"/>
        <end position="922"/>
    </location>
</feature>
<dbReference type="SMART" id="SM00558">
    <property type="entry name" value="JmjC"/>
    <property type="match status" value="1"/>
</dbReference>
<dbReference type="PROSITE" id="PS51184">
    <property type="entry name" value="JMJC"/>
    <property type="match status" value="1"/>
</dbReference>
<dbReference type="InterPro" id="IPR001810">
    <property type="entry name" value="F-box_dom"/>
</dbReference>
<evidence type="ECO:0000256" key="13">
    <source>
        <dbReference type="ARBA" id="ARBA00023004"/>
    </source>
</evidence>
<name>A0A8C1H7D9_CYPCA</name>
<dbReference type="InterPro" id="IPR003347">
    <property type="entry name" value="JmjC_dom"/>
</dbReference>
<dbReference type="Pfam" id="PF12937">
    <property type="entry name" value="F-box-like"/>
    <property type="match status" value="1"/>
</dbReference>
<feature type="domain" description="CXXC-type" evidence="23">
    <location>
        <begin position="514"/>
        <end position="560"/>
    </location>
</feature>
<evidence type="ECO:0000256" key="7">
    <source>
        <dbReference type="ARBA" id="ARBA00022723"/>
    </source>
</evidence>
<dbReference type="Pfam" id="PF02008">
    <property type="entry name" value="zf-CXXC"/>
    <property type="match status" value="1"/>
</dbReference>
<evidence type="ECO:0000256" key="3">
    <source>
        <dbReference type="ARBA" id="ARBA00006942"/>
    </source>
</evidence>
<dbReference type="SMART" id="SM00367">
    <property type="entry name" value="LRR_CC"/>
    <property type="match status" value="4"/>
</dbReference>
<dbReference type="InterPro" id="IPR002857">
    <property type="entry name" value="Znf_CXXC"/>
</dbReference>
<dbReference type="SMART" id="SM00249">
    <property type="entry name" value="PHD"/>
    <property type="match status" value="1"/>
</dbReference>
<dbReference type="AlphaFoldDB" id="A0A8C1H7D9"/>
<keyword evidence="14" id="KW-0805">Transcription regulation</keyword>
<evidence type="ECO:0000256" key="15">
    <source>
        <dbReference type="ARBA" id="ARBA00023125"/>
    </source>
</evidence>
<evidence type="ECO:0000256" key="4">
    <source>
        <dbReference type="ARBA" id="ARBA00013246"/>
    </source>
</evidence>
<keyword evidence="11" id="KW-0223">Dioxygenase</keyword>
<keyword evidence="7" id="KW-0479">Metal-binding</keyword>
<reference evidence="25" key="2">
    <citation type="submission" date="2025-09" db="UniProtKB">
        <authorList>
            <consortium name="Ensembl"/>
        </authorList>
    </citation>
    <scope>IDENTIFICATION</scope>
</reference>
<dbReference type="SUPFAM" id="SSF57903">
    <property type="entry name" value="FYVE/PHD zinc finger"/>
    <property type="match status" value="1"/>
</dbReference>
<dbReference type="Gene3D" id="3.30.40.10">
    <property type="entry name" value="Zinc/RING finger domain, C3HC4 (zinc finger)"/>
    <property type="match status" value="1"/>
</dbReference>
<dbReference type="InterPro" id="IPR019786">
    <property type="entry name" value="Zinc_finger_PHD-type_CS"/>
</dbReference>
<dbReference type="GO" id="GO:0005634">
    <property type="term" value="C:nucleus"/>
    <property type="evidence" value="ECO:0007669"/>
    <property type="project" value="UniProtKB-SubCell"/>
</dbReference>
<feature type="compositionally biased region" description="Low complexity" evidence="20">
    <location>
        <begin position="896"/>
        <end position="907"/>
    </location>
</feature>
<sequence length="1204" mass="136294">FCFFFFFMICWCYSWIKQKLYPSSFQRSGTRRRYQDDGLSDDEIDGKRTFDLEEKLHNNRFSSDRIKRMEGKDLTYEYIQRCGLRDPIIFERPEGLGIKMPDPDFSVNDVKSLVGSRRMIDVMDVATQKGTEMSMTQWKSYYATPPSQREKLYNVISLEFSHTKLESFVKRPTTVDMIDWVDNMWPRHLKERQRDATNSITDMQYPKVQKYCLMSVQGCYTDFHIDFGGTSVWYHIQRGCKVFWLIPPTPQNLELYENWVLSGKQGDIFLGDKATDCQRIELKQGYTFIIPSGWVHAVYTPVDTLVFGGNFLHSFNIPMQLYISNIEDRTRVPAKFRYPFFHEMCWYVLERYLYSMTNTSYLIPEFQKYSLGIGLRREGLGCEAINGHAEEERDNNDAPSPPNAPGVKLHLPPFELQGLWHLVEELESLPSHRKCVPSGIHNAAALLHDIRALLKEHADDIPELSYTGKPIVRWPKRPSWYQPPPPPPPVIRPKLAATPIVPRPVKPASNMSVLRRRRVRCKRCEACQRTECGDCNFCRDMKKFGGPGKLKQTCVLRQCLAPGLPLSAVCEICGEGNQDTDEELMECSNCAQITHPSCLKTSGEGVVNKDLPSCWECPKCVVGKETDSEVKHIFSSTLTHTPTILRGFLPLLFEHTFNVPFFLIFSFTYFLIYFLSQKRKSSSLDPRVAKIYRRHGMEHDDDSGSDDDSGKMSSVRGRVSSSRRGYGAGRRGVWRGSSHRGSRGGGSLDDDEEDSEEQDFEGEDDEMEDLDDGGEEDEDDEDGENQSDSDPDPPVLLVSDLNDDLLSDSYLTVTLQRPPKAKRDPGSIVPKLEAAMSPRTPSGPGFNQRKTLPRTRLRNSTPTPAGNGLSQSKSVHTSSRQMRRSSNQDGRERDTASPSSMSSRSSVSPPPPPPAIATSSPPSLLSHPSFCDVGNERGCEKDIWMSVFRYLGRTDLAVCMRVCKAWYKWCCDKRLWTQIDLSRCRALSPQALSAIIKRQPVTLDLSWTPVSKKQIAWLIHHLPSLKDLIMSGCSSLCVSALSSQSCPGLRTLDLSWTVGVKDSQIKDLIVQPGSESRSRLRGLLTLSLAGLDVSDSTLKMIVRHMPSLRRLDLSHCQGLTDQSINLLTATGCNTRNTLRQLNLSGCNKLTDACLSYMKRLSALALLDLRGCRNVTRRGCDNFISDLSYCTVFCLTEDKLIQRIS</sequence>
<dbReference type="GO" id="GO:0140680">
    <property type="term" value="F:histone H3K36me/H3K36me2 demethylase activity"/>
    <property type="evidence" value="ECO:0007669"/>
    <property type="project" value="UniProtKB-EC"/>
</dbReference>
<accession>A0A8C1H7D9</accession>
<evidence type="ECO:0000256" key="17">
    <source>
        <dbReference type="ARBA" id="ARBA00023242"/>
    </source>
</evidence>
<dbReference type="GO" id="GO:0003677">
    <property type="term" value="F:DNA binding"/>
    <property type="evidence" value="ECO:0007669"/>
    <property type="project" value="UniProtKB-KW"/>
</dbReference>
<dbReference type="Pfam" id="PF16866">
    <property type="entry name" value="PHD_4"/>
    <property type="match status" value="1"/>
</dbReference>
<dbReference type="Gene3D" id="3.80.10.10">
    <property type="entry name" value="Ribonuclease Inhibitor"/>
    <property type="match status" value="1"/>
</dbReference>
<feature type="domain" description="JmjC" evidence="24">
    <location>
        <begin position="160"/>
        <end position="328"/>
    </location>
</feature>
<keyword evidence="17" id="KW-0539">Nucleus</keyword>
<evidence type="ECO:0000313" key="25">
    <source>
        <dbReference type="Ensembl" id="ENSCCRP00000029285.2"/>
    </source>
</evidence>
<comment type="subcellular location">
    <subcellularLocation>
        <location evidence="2">Nucleus</location>
    </subcellularLocation>
</comment>
<keyword evidence="10" id="KW-0156">Chromatin regulator</keyword>
<dbReference type="InterPro" id="IPR041070">
    <property type="entry name" value="JHD"/>
</dbReference>
<dbReference type="InterPro" id="IPR013083">
    <property type="entry name" value="Znf_RING/FYVE/PHD"/>
</dbReference>
<keyword evidence="8 19" id="KW-0863">Zinc-finger</keyword>
<dbReference type="EC" id="1.14.11.27" evidence="4"/>
<dbReference type="InterPro" id="IPR011011">
    <property type="entry name" value="Znf_FYVE_PHD"/>
</dbReference>
<protein>
    <recommendedName>
        <fullName evidence="4">[histone H3]-dimethyl-L-lysine(36) demethylase</fullName>
        <ecNumber evidence="4">1.14.11.27</ecNumber>
    </recommendedName>
</protein>
<evidence type="ECO:0000256" key="11">
    <source>
        <dbReference type="ARBA" id="ARBA00022964"/>
    </source>
</evidence>
<evidence type="ECO:0000256" key="2">
    <source>
        <dbReference type="ARBA" id="ARBA00004123"/>
    </source>
</evidence>
<organism evidence="25 26">
    <name type="scientific">Cyprinus carpio carpio</name>
    <dbReference type="NCBI Taxonomy" id="630221"/>
    <lineage>
        <taxon>Eukaryota</taxon>
        <taxon>Metazoa</taxon>
        <taxon>Chordata</taxon>
        <taxon>Craniata</taxon>
        <taxon>Vertebrata</taxon>
        <taxon>Euteleostomi</taxon>
        <taxon>Actinopterygii</taxon>
        <taxon>Neopterygii</taxon>
        <taxon>Teleostei</taxon>
        <taxon>Ostariophysi</taxon>
        <taxon>Cypriniformes</taxon>
        <taxon>Cyprinidae</taxon>
        <taxon>Cyprininae</taxon>
        <taxon>Cyprinus</taxon>
    </lineage>
</organism>
<dbReference type="PROSITE" id="PS50016">
    <property type="entry name" value="ZF_PHD_2"/>
    <property type="match status" value="1"/>
</dbReference>
<keyword evidence="26" id="KW-1185">Reference proteome</keyword>
<dbReference type="GO" id="GO:0008270">
    <property type="term" value="F:zinc ion binding"/>
    <property type="evidence" value="ECO:0007669"/>
    <property type="project" value="UniProtKB-KW"/>
</dbReference>
<dbReference type="InterPro" id="IPR019787">
    <property type="entry name" value="Znf_PHD-finger"/>
</dbReference>
<dbReference type="InterPro" id="IPR050690">
    <property type="entry name" value="JHDM1_Histone_Demethylase"/>
</dbReference>
<feature type="signal peptide" evidence="21">
    <location>
        <begin position="1"/>
        <end position="18"/>
    </location>
</feature>
<dbReference type="CDD" id="cd21784">
    <property type="entry name" value="CTD_KDM2A"/>
    <property type="match status" value="1"/>
</dbReference>
<dbReference type="FunFam" id="2.60.120.650:FF:000005">
    <property type="entry name" value="lysine-specific demethylase 2A isoform X1"/>
    <property type="match status" value="1"/>
</dbReference>
<dbReference type="Proteomes" id="UP001108240">
    <property type="component" value="Unplaced"/>
</dbReference>
<keyword evidence="9" id="KW-0862">Zinc</keyword>
<evidence type="ECO:0000256" key="9">
    <source>
        <dbReference type="ARBA" id="ARBA00022833"/>
    </source>
</evidence>
<evidence type="ECO:0000256" key="12">
    <source>
        <dbReference type="ARBA" id="ARBA00023002"/>
    </source>
</evidence>
<comment type="cofactor">
    <cofactor evidence="1">
        <name>Fe(2+)</name>
        <dbReference type="ChEBI" id="CHEBI:29033"/>
    </cofactor>
</comment>
<dbReference type="GeneTree" id="ENSGT00940000155484"/>
<dbReference type="InterPro" id="IPR032675">
    <property type="entry name" value="LRR_dom_sf"/>
</dbReference>
<reference evidence="25" key="1">
    <citation type="submission" date="2025-08" db="UniProtKB">
        <authorList>
            <consortium name="Ensembl"/>
        </authorList>
    </citation>
    <scope>IDENTIFICATION</scope>
</reference>
<evidence type="ECO:0000313" key="26">
    <source>
        <dbReference type="Proteomes" id="UP001108240"/>
    </source>
</evidence>
<dbReference type="SUPFAM" id="SSF51197">
    <property type="entry name" value="Clavaminate synthase-like"/>
    <property type="match status" value="1"/>
</dbReference>
<evidence type="ECO:0000256" key="1">
    <source>
        <dbReference type="ARBA" id="ARBA00001954"/>
    </source>
</evidence>
<evidence type="ECO:0000259" key="22">
    <source>
        <dbReference type="PROSITE" id="PS50016"/>
    </source>
</evidence>
<dbReference type="InterPro" id="IPR006553">
    <property type="entry name" value="Leu-rich_rpt_Cys-con_subtyp"/>
</dbReference>
<keyword evidence="21" id="KW-0732">Signal</keyword>